<evidence type="ECO:0000256" key="1">
    <source>
        <dbReference type="SAM" id="MobiDB-lite"/>
    </source>
</evidence>
<dbReference type="Proteomes" id="UP000324222">
    <property type="component" value="Unassembled WGS sequence"/>
</dbReference>
<dbReference type="AlphaFoldDB" id="A0A5B7I2R6"/>
<comment type="caution">
    <text evidence="2">The sequence shown here is derived from an EMBL/GenBank/DDBJ whole genome shotgun (WGS) entry which is preliminary data.</text>
</comment>
<protein>
    <submittedName>
        <fullName evidence="2">Uncharacterized protein</fullName>
    </submittedName>
</protein>
<keyword evidence="3" id="KW-1185">Reference proteome</keyword>
<reference evidence="2 3" key="1">
    <citation type="submission" date="2019-05" db="EMBL/GenBank/DDBJ databases">
        <title>Another draft genome of Portunus trituberculatus and its Hox gene families provides insights of decapod evolution.</title>
        <authorList>
            <person name="Jeong J.-H."/>
            <person name="Song I."/>
            <person name="Kim S."/>
            <person name="Choi T."/>
            <person name="Kim D."/>
            <person name="Ryu S."/>
            <person name="Kim W."/>
        </authorList>
    </citation>
    <scope>NUCLEOTIDE SEQUENCE [LARGE SCALE GENOMIC DNA]</scope>
    <source>
        <tissue evidence="2">Muscle</tissue>
    </source>
</reference>
<dbReference type="EMBL" id="VSRR010043603">
    <property type="protein sequence ID" value="MPC76543.1"/>
    <property type="molecule type" value="Genomic_DNA"/>
</dbReference>
<sequence length="102" mass="11251">MRSATLRSSVPQYQILSCKFPRDPLPFFSRLTPNALLLLLLVPSPPPHAASPLILSWPRRDPVALTHKPGVTGTRKPRRAAQSAAPSQNGFLAPLLFPEYRS</sequence>
<evidence type="ECO:0000313" key="3">
    <source>
        <dbReference type="Proteomes" id="UP000324222"/>
    </source>
</evidence>
<feature type="region of interest" description="Disordered" evidence="1">
    <location>
        <begin position="66"/>
        <end position="87"/>
    </location>
</feature>
<organism evidence="2 3">
    <name type="scientific">Portunus trituberculatus</name>
    <name type="common">Swimming crab</name>
    <name type="synonym">Neptunus trituberculatus</name>
    <dbReference type="NCBI Taxonomy" id="210409"/>
    <lineage>
        <taxon>Eukaryota</taxon>
        <taxon>Metazoa</taxon>
        <taxon>Ecdysozoa</taxon>
        <taxon>Arthropoda</taxon>
        <taxon>Crustacea</taxon>
        <taxon>Multicrustacea</taxon>
        <taxon>Malacostraca</taxon>
        <taxon>Eumalacostraca</taxon>
        <taxon>Eucarida</taxon>
        <taxon>Decapoda</taxon>
        <taxon>Pleocyemata</taxon>
        <taxon>Brachyura</taxon>
        <taxon>Eubrachyura</taxon>
        <taxon>Portunoidea</taxon>
        <taxon>Portunidae</taxon>
        <taxon>Portuninae</taxon>
        <taxon>Portunus</taxon>
    </lineage>
</organism>
<accession>A0A5B7I2R6</accession>
<evidence type="ECO:0000313" key="2">
    <source>
        <dbReference type="EMBL" id="MPC76543.1"/>
    </source>
</evidence>
<name>A0A5B7I2R6_PORTR</name>
<gene>
    <name evidence="2" type="ORF">E2C01_070960</name>
</gene>
<proteinExistence type="predicted"/>